<sequence length="197" mass="21445">MTELTPRRAEIKRHTAETKIEASLLLDGDGTSEISTCLPFLDHMLAQTTRHGHLKLQLSAQGDLHIDAHHTVEDCGIVFGEALLQALGNKAGIARFGYAYAPLDESLARVVVDFSGRSSLTYQVTLAQTVVGGMEADLLREFFQALSNNAKLTLHVDLLRGINAHHQAESVFKAFGLALRMAVMRIGNELPSTKGVL</sequence>
<dbReference type="EMBL" id="JANQAO010000003">
    <property type="protein sequence ID" value="MDM5147946.1"/>
    <property type="molecule type" value="Genomic_DNA"/>
</dbReference>
<comment type="catalytic activity">
    <reaction evidence="5 6">
        <text>D-erythro-1-(imidazol-4-yl)glycerol 3-phosphate = 3-(imidazol-4-yl)-2-oxopropyl phosphate + H2O</text>
        <dbReference type="Rhea" id="RHEA:11040"/>
        <dbReference type="ChEBI" id="CHEBI:15377"/>
        <dbReference type="ChEBI" id="CHEBI:57766"/>
        <dbReference type="ChEBI" id="CHEBI:58278"/>
        <dbReference type="EC" id="4.2.1.19"/>
    </reaction>
</comment>
<dbReference type="InterPro" id="IPR020565">
    <property type="entry name" value="ImidazoleglycerP_deHydtase_CS"/>
</dbReference>
<evidence type="ECO:0000256" key="3">
    <source>
        <dbReference type="ARBA" id="ARBA00023102"/>
    </source>
</evidence>
<evidence type="ECO:0000256" key="5">
    <source>
        <dbReference type="HAMAP-Rule" id="MF_00076"/>
    </source>
</evidence>
<dbReference type="Pfam" id="PF00475">
    <property type="entry name" value="IGPD"/>
    <property type="match status" value="1"/>
</dbReference>
<keyword evidence="4 5" id="KW-0456">Lyase</keyword>
<dbReference type="EC" id="4.2.1.19" evidence="5 6"/>
<dbReference type="NCBIfam" id="NF002111">
    <property type="entry name" value="PRK00951.2-1"/>
    <property type="match status" value="1"/>
</dbReference>
<dbReference type="InterPro" id="IPR038494">
    <property type="entry name" value="IGPD_sf"/>
</dbReference>
<dbReference type="HAMAP" id="MF_00076">
    <property type="entry name" value="HisB"/>
    <property type="match status" value="1"/>
</dbReference>
<comment type="caution">
    <text evidence="7">The sequence shown here is derived from an EMBL/GenBank/DDBJ whole genome shotgun (WGS) entry which is preliminary data.</text>
</comment>
<dbReference type="InterPro" id="IPR020568">
    <property type="entry name" value="Ribosomal_Su5_D2-typ_SF"/>
</dbReference>
<keyword evidence="2 5" id="KW-0028">Amino-acid biosynthesis</keyword>
<protein>
    <recommendedName>
        <fullName evidence="5 6">Imidazoleglycerol-phosphate dehydratase</fullName>
        <shortName evidence="5">IGPD</shortName>
        <ecNumber evidence="5 6">4.2.1.19</ecNumber>
    </recommendedName>
</protein>
<dbReference type="PANTHER" id="PTHR23133:SF2">
    <property type="entry name" value="IMIDAZOLEGLYCEROL-PHOSPHATE DEHYDRATASE"/>
    <property type="match status" value="1"/>
</dbReference>
<gene>
    <name evidence="5 7" type="primary">hisB</name>
    <name evidence="7" type="ORF">NQX30_06135</name>
</gene>
<organism evidence="7 8">
    <name type="scientific">Candidatus Doriopsillibacter californiensis</name>
    <dbReference type="NCBI Taxonomy" id="2970740"/>
    <lineage>
        <taxon>Bacteria</taxon>
        <taxon>Pseudomonadati</taxon>
        <taxon>Pseudomonadota</taxon>
        <taxon>Gammaproteobacteria</taxon>
        <taxon>Candidatus Tethybacterales</taxon>
        <taxon>Candidatus Persebacteraceae</taxon>
        <taxon>Candidatus Doriopsillibacter</taxon>
    </lineage>
</organism>
<evidence type="ECO:0000313" key="7">
    <source>
        <dbReference type="EMBL" id="MDM5147946.1"/>
    </source>
</evidence>
<keyword evidence="3 5" id="KW-0368">Histidine biosynthesis</keyword>
<dbReference type="NCBIfam" id="NF002114">
    <property type="entry name" value="PRK00951.2-4"/>
    <property type="match status" value="1"/>
</dbReference>
<dbReference type="CDD" id="cd07914">
    <property type="entry name" value="IGPD"/>
    <property type="match status" value="1"/>
</dbReference>
<evidence type="ECO:0000256" key="2">
    <source>
        <dbReference type="ARBA" id="ARBA00022605"/>
    </source>
</evidence>
<keyword evidence="8" id="KW-1185">Reference proteome</keyword>
<dbReference type="PROSITE" id="PS00954">
    <property type="entry name" value="IGP_DEHYDRATASE_1"/>
    <property type="match status" value="1"/>
</dbReference>
<dbReference type="Proteomes" id="UP001168167">
    <property type="component" value="Unassembled WGS sequence"/>
</dbReference>
<proteinExistence type="inferred from homology"/>
<dbReference type="PROSITE" id="PS00955">
    <property type="entry name" value="IGP_DEHYDRATASE_2"/>
    <property type="match status" value="1"/>
</dbReference>
<comment type="subcellular location">
    <subcellularLocation>
        <location evidence="5 6">Cytoplasm</location>
    </subcellularLocation>
</comment>
<dbReference type="SUPFAM" id="SSF54211">
    <property type="entry name" value="Ribosomal protein S5 domain 2-like"/>
    <property type="match status" value="2"/>
</dbReference>
<accession>A0ABT7QMU9</accession>
<dbReference type="PANTHER" id="PTHR23133">
    <property type="entry name" value="IMIDAZOLEGLYCEROL-PHOSPHATE DEHYDRATASE HIS7"/>
    <property type="match status" value="1"/>
</dbReference>
<reference evidence="7" key="1">
    <citation type="submission" date="2022-08" db="EMBL/GenBank/DDBJ databases">
        <authorList>
            <person name="Dzunkova M."/>
            <person name="La Clair J."/>
            <person name="Tyml T."/>
            <person name="Doud D."/>
            <person name="Schulz F."/>
            <person name="Piquer S."/>
            <person name="Porcel Sanchis D."/>
            <person name="Osborn A."/>
            <person name="Robinson D."/>
            <person name="Louie K.B."/>
            <person name="Bowen B.P."/>
            <person name="Bowers R."/>
            <person name="Lee J."/>
            <person name="Arnau Llombart V."/>
            <person name="Diaz Villanueva W."/>
            <person name="Gosliner T."/>
            <person name="Northen T."/>
            <person name="Cheng J.-F."/>
            <person name="Burkart M.D."/>
            <person name="Woyke T."/>
        </authorList>
    </citation>
    <scope>NUCLEOTIDE SEQUENCE</scope>
    <source>
        <strain evidence="7">Df01</strain>
    </source>
</reference>
<dbReference type="GO" id="GO:0004424">
    <property type="term" value="F:imidazoleglycerol-phosphate dehydratase activity"/>
    <property type="evidence" value="ECO:0007669"/>
    <property type="project" value="UniProtKB-EC"/>
</dbReference>
<evidence type="ECO:0000313" key="8">
    <source>
        <dbReference type="Proteomes" id="UP001168167"/>
    </source>
</evidence>
<comment type="similarity">
    <text evidence="5 6">Belongs to the imidazoleglycerol-phosphate dehydratase family.</text>
</comment>
<evidence type="ECO:0000256" key="4">
    <source>
        <dbReference type="ARBA" id="ARBA00023239"/>
    </source>
</evidence>
<reference evidence="7" key="2">
    <citation type="journal article" date="2023" name="Microbiome">
        <title>Synthase-selected sorting approach identifies a beta-lactone synthase in a nudibranch symbiotic bacterium.</title>
        <authorList>
            <person name="Dzunkova M."/>
            <person name="La Clair J.J."/>
            <person name="Tyml T."/>
            <person name="Doud D."/>
            <person name="Schulz F."/>
            <person name="Piquer-Esteban S."/>
            <person name="Porcel Sanchis D."/>
            <person name="Osborn A."/>
            <person name="Robinson D."/>
            <person name="Louie K.B."/>
            <person name="Bowen B.P."/>
            <person name="Bowers R.M."/>
            <person name="Lee J."/>
            <person name="Arnau V."/>
            <person name="Diaz-Villanueva W."/>
            <person name="Stepanauskas R."/>
            <person name="Gosliner T."/>
            <person name="Date S.V."/>
            <person name="Northen T.R."/>
            <person name="Cheng J.F."/>
            <person name="Burkart M.D."/>
            <person name="Woyke T."/>
        </authorList>
    </citation>
    <scope>NUCLEOTIDE SEQUENCE</scope>
    <source>
        <strain evidence="7">Df01</strain>
    </source>
</reference>
<dbReference type="Gene3D" id="3.30.230.40">
    <property type="entry name" value="Imidazole glycerol phosphate dehydratase, domain 1"/>
    <property type="match status" value="2"/>
</dbReference>
<evidence type="ECO:0000256" key="6">
    <source>
        <dbReference type="RuleBase" id="RU000599"/>
    </source>
</evidence>
<evidence type="ECO:0000256" key="1">
    <source>
        <dbReference type="ARBA" id="ARBA00005047"/>
    </source>
</evidence>
<name>A0ABT7QMU9_9GAMM</name>
<comment type="pathway">
    <text evidence="1 5 6">Amino-acid biosynthesis; L-histidine biosynthesis; L-histidine from 5-phospho-alpha-D-ribose 1-diphosphate: step 6/9.</text>
</comment>
<keyword evidence="5" id="KW-0963">Cytoplasm</keyword>
<dbReference type="InterPro" id="IPR000807">
    <property type="entry name" value="ImidazoleglycerolP_deHydtase"/>
</dbReference>